<keyword evidence="2 6" id="KW-0479">Metal-binding</keyword>
<keyword evidence="5 6" id="KW-0408">Iron</keyword>
<feature type="binding site" evidence="6">
    <location>
        <position position="76"/>
    </location>
    <ligand>
        <name>Fe cation</name>
        <dbReference type="ChEBI" id="CHEBI:24875"/>
        <note>catalytic</note>
    </ligand>
</feature>
<keyword evidence="4" id="KW-0560">Oxidoreductase</keyword>
<dbReference type="GO" id="GO:0008198">
    <property type="term" value="F:ferrous iron binding"/>
    <property type="evidence" value="ECO:0007669"/>
    <property type="project" value="TreeGrafter"/>
</dbReference>
<dbReference type="GO" id="GO:0016702">
    <property type="term" value="F:oxidoreductase activity, acting on single donors with incorporation of molecular oxygen, incorporation of two atoms of oxygen"/>
    <property type="evidence" value="ECO:0007669"/>
    <property type="project" value="InterPro"/>
</dbReference>
<feature type="binding site" evidence="6">
    <location>
        <position position="125"/>
    </location>
    <ligand>
        <name>Fe cation</name>
        <dbReference type="ChEBI" id="CHEBI:24875"/>
        <note>catalytic</note>
    </ligand>
</feature>
<dbReference type="PANTHER" id="PTHR12918:SF1">
    <property type="entry name" value="CYSTEINE DIOXYGENASE TYPE 1"/>
    <property type="match status" value="1"/>
</dbReference>
<dbReference type="Proteomes" id="UP000030153">
    <property type="component" value="Unassembled WGS sequence"/>
</dbReference>
<dbReference type="Gene3D" id="2.60.120.10">
    <property type="entry name" value="Jelly Rolls"/>
    <property type="match status" value="1"/>
</dbReference>
<evidence type="ECO:0000256" key="3">
    <source>
        <dbReference type="ARBA" id="ARBA00022964"/>
    </source>
</evidence>
<evidence type="ECO:0000256" key="5">
    <source>
        <dbReference type="ARBA" id="ARBA00023004"/>
    </source>
</evidence>
<evidence type="ECO:0008006" key="9">
    <source>
        <dbReference type="Google" id="ProtNLM"/>
    </source>
</evidence>
<dbReference type="STRING" id="1385513.N780_03780"/>
<dbReference type="Pfam" id="PF05995">
    <property type="entry name" value="CDO_I"/>
    <property type="match status" value="1"/>
</dbReference>
<keyword evidence="8" id="KW-1185">Reference proteome</keyword>
<dbReference type="EMBL" id="AVBG01000011">
    <property type="protein sequence ID" value="KGP90534.1"/>
    <property type="molecule type" value="Genomic_DNA"/>
</dbReference>
<name>A0A0A2URG5_9BACI</name>
<accession>A0A0A2URG5</accession>
<organism evidence="7 8">
    <name type="scientific">Pontibacillus chungwhensis BH030062</name>
    <dbReference type="NCBI Taxonomy" id="1385513"/>
    <lineage>
        <taxon>Bacteria</taxon>
        <taxon>Bacillati</taxon>
        <taxon>Bacillota</taxon>
        <taxon>Bacilli</taxon>
        <taxon>Bacillales</taxon>
        <taxon>Bacillaceae</taxon>
        <taxon>Pontibacillus</taxon>
    </lineage>
</organism>
<dbReference type="InterPro" id="IPR011051">
    <property type="entry name" value="RmlC_Cupin_sf"/>
</dbReference>
<comment type="caution">
    <text evidence="7">The sequence shown here is derived from an EMBL/GenBank/DDBJ whole genome shotgun (WGS) entry which is preliminary data.</text>
</comment>
<evidence type="ECO:0000256" key="4">
    <source>
        <dbReference type="ARBA" id="ARBA00023002"/>
    </source>
</evidence>
<proteinExistence type="inferred from homology"/>
<dbReference type="eggNOG" id="COG5553">
    <property type="taxonomic scope" value="Bacteria"/>
</dbReference>
<protein>
    <recommendedName>
        <fullName evidence="9">Cysteine dioxygenase</fullName>
    </recommendedName>
</protein>
<reference evidence="7 8" key="1">
    <citation type="submission" date="2013-08" db="EMBL/GenBank/DDBJ databases">
        <title>Genome of Pontibacillus chungwhensis.</title>
        <authorList>
            <person name="Wang Q."/>
            <person name="Wang G."/>
        </authorList>
    </citation>
    <scope>NUCLEOTIDE SEQUENCE [LARGE SCALE GENOMIC DNA]</scope>
    <source>
        <strain evidence="7 8">BH030062</strain>
    </source>
</reference>
<dbReference type="InterPro" id="IPR010300">
    <property type="entry name" value="CDO_1"/>
</dbReference>
<evidence type="ECO:0000256" key="1">
    <source>
        <dbReference type="ARBA" id="ARBA00006622"/>
    </source>
</evidence>
<dbReference type="InterPro" id="IPR014710">
    <property type="entry name" value="RmlC-like_jellyroll"/>
</dbReference>
<dbReference type="RefSeq" id="WP_036785151.1">
    <property type="nucleotide sequence ID" value="NZ_AVBG01000011.1"/>
</dbReference>
<dbReference type="AlphaFoldDB" id="A0A0A2URG5"/>
<feature type="binding site" evidence="6">
    <location>
        <position position="74"/>
    </location>
    <ligand>
        <name>Fe cation</name>
        <dbReference type="ChEBI" id="CHEBI:24875"/>
        <note>catalytic</note>
    </ligand>
</feature>
<evidence type="ECO:0000256" key="6">
    <source>
        <dbReference type="PIRSR" id="PIRSR610300-51"/>
    </source>
</evidence>
<dbReference type="PANTHER" id="PTHR12918">
    <property type="entry name" value="CYSTEINE DIOXYGENASE"/>
    <property type="match status" value="1"/>
</dbReference>
<evidence type="ECO:0000256" key="2">
    <source>
        <dbReference type="ARBA" id="ARBA00022723"/>
    </source>
</evidence>
<keyword evidence="3" id="KW-0223">Dioxygenase</keyword>
<comment type="similarity">
    <text evidence="1">Belongs to the cysteine dioxygenase family.</text>
</comment>
<evidence type="ECO:0000313" key="8">
    <source>
        <dbReference type="Proteomes" id="UP000030153"/>
    </source>
</evidence>
<gene>
    <name evidence="7" type="ORF">N780_03780</name>
</gene>
<evidence type="ECO:0000313" key="7">
    <source>
        <dbReference type="EMBL" id="KGP90534.1"/>
    </source>
</evidence>
<dbReference type="CDD" id="cd10548">
    <property type="entry name" value="cupin_CDO"/>
    <property type="match status" value="1"/>
</dbReference>
<sequence>MEWKHRLEDVLGKLKSPSKEELRYALMQLDTKVDDVEEHLKDPEGKPYYRKVLFHNQEVELLVMNWSNLQCAPHDHGNSYGWIHVLNGTTKHTVFEVKDGRIPRALFDEQKHAGEFLFAPVKGVHTMKDRNESGLITLHLYAPPIKDMMVYDLEACAACVVSEDCGAWWPEDLRQRVKELKLKA</sequence>
<dbReference type="SUPFAM" id="SSF51182">
    <property type="entry name" value="RmlC-like cupins"/>
    <property type="match status" value="1"/>
</dbReference>
<dbReference type="OrthoDB" id="7059163at2"/>